<evidence type="ECO:0000313" key="2">
    <source>
        <dbReference type="Proteomes" id="UP000054166"/>
    </source>
</evidence>
<dbReference type="AlphaFoldDB" id="A0A0C3FCL7"/>
<reference evidence="1 2" key="1">
    <citation type="submission" date="2014-04" db="EMBL/GenBank/DDBJ databases">
        <authorList>
            <consortium name="DOE Joint Genome Institute"/>
            <person name="Kuo A."/>
            <person name="Tarkka M."/>
            <person name="Buscot F."/>
            <person name="Kohler A."/>
            <person name="Nagy L.G."/>
            <person name="Floudas D."/>
            <person name="Copeland A."/>
            <person name="Barry K.W."/>
            <person name="Cichocki N."/>
            <person name="Veneault-Fourrey C."/>
            <person name="LaButti K."/>
            <person name="Lindquist E.A."/>
            <person name="Lipzen A."/>
            <person name="Lundell T."/>
            <person name="Morin E."/>
            <person name="Murat C."/>
            <person name="Sun H."/>
            <person name="Tunlid A."/>
            <person name="Henrissat B."/>
            <person name="Grigoriev I.V."/>
            <person name="Hibbett D.S."/>
            <person name="Martin F."/>
            <person name="Nordberg H.P."/>
            <person name="Cantor M.N."/>
            <person name="Hua S.X."/>
        </authorList>
    </citation>
    <scope>NUCLEOTIDE SEQUENCE [LARGE SCALE GENOMIC DNA]</scope>
    <source>
        <strain evidence="1 2">F 1598</strain>
    </source>
</reference>
<reference evidence="2" key="2">
    <citation type="submission" date="2015-01" db="EMBL/GenBank/DDBJ databases">
        <title>Evolutionary Origins and Diversification of the Mycorrhizal Mutualists.</title>
        <authorList>
            <consortium name="DOE Joint Genome Institute"/>
            <consortium name="Mycorrhizal Genomics Consortium"/>
            <person name="Kohler A."/>
            <person name="Kuo A."/>
            <person name="Nagy L.G."/>
            <person name="Floudas D."/>
            <person name="Copeland A."/>
            <person name="Barry K.W."/>
            <person name="Cichocki N."/>
            <person name="Veneault-Fourrey C."/>
            <person name="LaButti K."/>
            <person name="Lindquist E.A."/>
            <person name="Lipzen A."/>
            <person name="Lundell T."/>
            <person name="Morin E."/>
            <person name="Murat C."/>
            <person name="Riley R."/>
            <person name="Ohm R."/>
            <person name="Sun H."/>
            <person name="Tunlid A."/>
            <person name="Henrissat B."/>
            <person name="Grigoriev I.V."/>
            <person name="Hibbett D.S."/>
            <person name="Martin F."/>
        </authorList>
    </citation>
    <scope>NUCLEOTIDE SEQUENCE [LARGE SCALE GENOMIC DNA]</scope>
    <source>
        <strain evidence="2">F 1598</strain>
    </source>
</reference>
<dbReference type="HOGENOM" id="CLU_934190_0_0_1"/>
<protein>
    <submittedName>
        <fullName evidence="1">Uncharacterized protein</fullName>
    </submittedName>
</protein>
<gene>
    <name evidence="1" type="ORF">PILCRDRAFT_11977</name>
</gene>
<evidence type="ECO:0000313" key="1">
    <source>
        <dbReference type="EMBL" id="KIM77551.1"/>
    </source>
</evidence>
<proteinExistence type="predicted"/>
<keyword evidence="2" id="KW-1185">Reference proteome</keyword>
<name>A0A0C3FCL7_PILCF</name>
<dbReference type="InParanoid" id="A0A0C3FCL7"/>
<dbReference type="Proteomes" id="UP000054166">
    <property type="component" value="Unassembled WGS sequence"/>
</dbReference>
<accession>A0A0C3FCL7</accession>
<dbReference type="OrthoDB" id="687730at2759"/>
<organism evidence="1 2">
    <name type="scientific">Piloderma croceum (strain F 1598)</name>
    <dbReference type="NCBI Taxonomy" id="765440"/>
    <lineage>
        <taxon>Eukaryota</taxon>
        <taxon>Fungi</taxon>
        <taxon>Dikarya</taxon>
        <taxon>Basidiomycota</taxon>
        <taxon>Agaricomycotina</taxon>
        <taxon>Agaricomycetes</taxon>
        <taxon>Agaricomycetidae</taxon>
        <taxon>Atheliales</taxon>
        <taxon>Atheliaceae</taxon>
        <taxon>Piloderma</taxon>
    </lineage>
</organism>
<dbReference type="EMBL" id="KN833024">
    <property type="protein sequence ID" value="KIM77551.1"/>
    <property type="molecule type" value="Genomic_DNA"/>
</dbReference>
<dbReference type="STRING" id="765440.A0A0C3FCL7"/>
<sequence>MRNFAQKFKIVDCASGERAEVLEESSETCIKDVKSSARLLTMNDSHQKDASKPYEFKSDDIFEFSIDIVGEDNETIIHCKKYHPHRRSRQTTSTSEVGGGDRLCRRKVLKEWAGWKWQKTRAELHNLSGVMNGNRDSIGGLLPANLPPQPYYHPLFNLPPRSSELTQLSTSPAASALTEFQTQLHDAQSPLLALLRHLMQVGQMDVLVGWLPIPLIQPALDIGIKVSPTLSPSLTSSCDRSCSLPYPSRAGHEIDPIAGNSVEVTSPTRQGAREKRHYGDRLGVGGWRSMNGGVGGEA</sequence>